<proteinExistence type="inferred from homology"/>
<dbReference type="SMART" id="SM00283">
    <property type="entry name" value="MA"/>
    <property type="match status" value="1"/>
</dbReference>
<feature type="transmembrane region" description="Helical" evidence="5">
    <location>
        <begin position="178"/>
        <end position="198"/>
    </location>
</feature>
<comment type="similarity">
    <text evidence="3">Belongs to the methyl-accepting chemotaxis (MCP) protein family.</text>
</comment>
<dbReference type="SUPFAM" id="SSF58104">
    <property type="entry name" value="Methyl-accepting chemotaxis protein (MCP) signaling domain"/>
    <property type="match status" value="1"/>
</dbReference>
<evidence type="ECO:0000313" key="9">
    <source>
        <dbReference type="Proteomes" id="UP000095392"/>
    </source>
</evidence>
<dbReference type="GO" id="GO:0016020">
    <property type="term" value="C:membrane"/>
    <property type="evidence" value="ECO:0007669"/>
    <property type="project" value="UniProtKB-SubCell"/>
</dbReference>
<dbReference type="AlphaFoldDB" id="A0A1E7D994"/>
<feature type="domain" description="Methyl-accepting transducer" evidence="6">
    <location>
        <begin position="258"/>
        <end position="504"/>
    </location>
</feature>
<dbReference type="RefSeq" id="WP_014950936.1">
    <property type="nucleotide sequence ID" value="NZ_CP012202.1"/>
</dbReference>
<dbReference type="PANTHER" id="PTHR32089:SF112">
    <property type="entry name" value="LYSOZYME-LIKE PROTEIN-RELATED"/>
    <property type="match status" value="1"/>
</dbReference>
<gene>
    <name evidence="8" type="ORF">BFV95_3708</name>
</gene>
<dbReference type="GO" id="GO:0006935">
    <property type="term" value="P:chemotaxis"/>
    <property type="evidence" value="ECO:0007669"/>
    <property type="project" value="UniProtKB-ARBA"/>
</dbReference>
<dbReference type="PANTHER" id="PTHR32089">
    <property type="entry name" value="METHYL-ACCEPTING CHEMOTAXIS PROTEIN MCPB"/>
    <property type="match status" value="1"/>
</dbReference>
<protein>
    <submittedName>
        <fullName evidence="8">Methyl-accepting chemotaxis (MCP) signaling domain protein</fullName>
    </submittedName>
</protein>
<sequence length="531" mass="57484">MFKTIKQRILLGYLLVVIVSLIAAIVLTKNNANVENLVEAYVAETLPSLSAIDDIQTQSKELVLIAYSLYGTTISSREYNGQKDRLVDETNAKFSQFSYMGSDAAQEKFDVLVASAASLQQTMSATSIDWDIARENLQVITQAASELNALLTGVRSGVERAANSRTMAISAELSVSQFTIYSLIILLLAVSIMGYILAKRNIANPIEEMAKRLDDIAKTRNLQSRLPTQNLQELHAITHSVQGLLAVFHKGMTDLQHAVNDLNHSSQTLNSATSHSSTAILSFQGDIKQLVSVMDNLSDEMEQSLTLSIKAAEQAKGSAHQIAQGKVDVETTARAISDLTLNIDKTATTLDKLQSDGKNVSSVVKTIAEIADQTNLLALNAAIEAARAGESGRGFAVVADEVRTLASRTHQSTVEINAMLEKIVQSIRDSVQTMTSNKDKAHNALGLANELVITLEDGRKSVLSLVEVSNEASALVQHAKDQVQVAREGALDFQMLGDQVKAANTNVNSEAKSLFSLAENLQENVNRFKLS</sequence>
<keyword evidence="5" id="KW-0812">Transmembrane</keyword>
<name>A0A1E7D994_ALTMA</name>
<keyword evidence="2 4" id="KW-0807">Transducer</keyword>
<evidence type="ECO:0000256" key="2">
    <source>
        <dbReference type="ARBA" id="ARBA00023224"/>
    </source>
</evidence>
<evidence type="ECO:0000256" key="1">
    <source>
        <dbReference type="ARBA" id="ARBA00004370"/>
    </source>
</evidence>
<dbReference type="PROSITE" id="PS50885">
    <property type="entry name" value="HAMP"/>
    <property type="match status" value="1"/>
</dbReference>
<dbReference type="InterPro" id="IPR003660">
    <property type="entry name" value="HAMP_dom"/>
</dbReference>
<evidence type="ECO:0000256" key="4">
    <source>
        <dbReference type="PROSITE-ProRule" id="PRU00284"/>
    </source>
</evidence>
<evidence type="ECO:0000256" key="5">
    <source>
        <dbReference type="SAM" id="Phobius"/>
    </source>
</evidence>
<evidence type="ECO:0000259" key="6">
    <source>
        <dbReference type="PROSITE" id="PS50111"/>
    </source>
</evidence>
<comment type="caution">
    <text evidence="8">The sequence shown here is derived from an EMBL/GenBank/DDBJ whole genome shotgun (WGS) entry which is preliminary data.</text>
</comment>
<dbReference type="InterPro" id="IPR004089">
    <property type="entry name" value="MCPsignal_dom"/>
</dbReference>
<dbReference type="PROSITE" id="PS50111">
    <property type="entry name" value="CHEMOTAXIS_TRANSDUC_2"/>
    <property type="match status" value="1"/>
</dbReference>
<keyword evidence="5" id="KW-0472">Membrane</keyword>
<dbReference type="Gene3D" id="1.10.287.950">
    <property type="entry name" value="Methyl-accepting chemotaxis protein"/>
    <property type="match status" value="1"/>
</dbReference>
<keyword evidence="5" id="KW-1133">Transmembrane helix</keyword>
<evidence type="ECO:0000259" key="7">
    <source>
        <dbReference type="PROSITE" id="PS50885"/>
    </source>
</evidence>
<dbReference type="Pfam" id="PF00015">
    <property type="entry name" value="MCPsignal"/>
    <property type="match status" value="1"/>
</dbReference>
<dbReference type="EMBL" id="MIPY01000034">
    <property type="protein sequence ID" value="OES26889.1"/>
    <property type="molecule type" value="Genomic_DNA"/>
</dbReference>
<feature type="domain" description="HAMP" evidence="7">
    <location>
        <begin position="200"/>
        <end position="253"/>
    </location>
</feature>
<accession>A0A1E7D994</accession>
<comment type="subcellular location">
    <subcellularLocation>
        <location evidence="1">Membrane</location>
    </subcellularLocation>
</comment>
<reference evidence="8 9" key="1">
    <citation type="submission" date="2016-09" db="EMBL/GenBank/DDBJ databases">
        <title>Draft Genome Sequence of four Alteromonas macleodii strains isolated from copper coupons and grown long-term at elevated copper levels.</title>
        <authorList>
            <person name="Cusick K."/>
            <person name="Dale J."/>
            <person name="Little B."/>
            <person name="Biffinger J."/>
        </authorList>
    </citation>
    <scope>NUCLEOTIDE SEQUENCE [LARGE SCALE GENOMIC DNA]</scope>
    <source>
        <strain evidence="8 9">KCP01</strain>
    </source>
</reference>
<evidence type="ECO:0000256" key="3">
    <source>
        <dbReference type="ARBA" id="ARBA00029447"/>
    </source>
</evidence>
<organism evidence="8 9">
    <name type="scientific">Alteromonas macleodii</name>
    <name type="common">Pseudoalteromonas macleodii</name>
    <dbReference type="NCBI Taxonomy" id="28108"/>
    <lineage>
        <taxon>Bacteria</taxon>
        <taxon>Pseudomonadati</taxon>
        <taxon>Pseudomonadota</taxon>
        <taxon>Gammaproteobacteria</taxon>
        <taxon>Alteromonadales</taxon>
        <taxon>Alteromonadaceae</taxon>
        <taxon>Alteromonas/Salinimonas group</taxon>
        <taxon>Alteromonas</taxon>
    </lineage>
</organism>
<evidence type="ECO:0000313" key="8">
    <source>
        <dbReference type="EMBL" id="OES26889.1"/>
    </source>
</evidence>
<dbReference type="Proteomes" id="UP000095392">
    <property type="component" value="Unassembled WGS sequence"/>
</dbReference>
<keyword evidence="9" id="KW-1185">Reference proteome</keyword>
<dbReference type="GO" id="GO:0007165">
    <property type="term" value="P:signal transduction"/>
    <property type="evidence" value="ECO:0007669"/>
    <property type="project" value="UniProtKB-KW"/>
</dbReference>